<dbReference type="GO" id="GO:0031177">
    <property type="term" value="F:phosphopantetheine binding"/>
    <property type="evidence" value="ECO:0007669"/>
    <property type="project" value="InterPro"/>
</dbReference>
<dbReference type="InterPro" id="IPR042104">
    <property type="entry name" value="PKS_dehydratase_sf"/>
</dbReference>
<dbReference type="InterPro" id="IPR020843">
    <property type="entry name" value="ER"/>
</dbReference>
<dbReference type="InterPro" id="IPR036291">
    <property type="entry name" value="NAD(P)-bd_dom_sf"/>
</dbReference>
<dbReference type="SUPFAM" id="SSF47336">
    <property type="entry name" value="ACP-like"/>
    <property type="match status" value="1"/>
</dbReference>
<dbReference type="Pfam" id="PF21089">
    <property type="entry name" value="PKS_DH_N"/>
    <property type="match status" value="1"/>
</dbReference>
<dbReference type="SMART" id="SM00829">
    <property type="entry name" value="PKS_ER"/>
    <property type="match status" value="1"/>
</dbReference>
<feature type="active site" description="Proton donor; for dehydratase activity" evidence="8">
    <location>
        <position position="1173"/>
    </location>
</feature>
<dbReference type="InterPro" id="IPR014030">
    <property type="entry name" value="Ketoacyl_synth_N"/>
</dbReference>
<dbReference type="InterPro" id="IPR049900">
    <property type="entry name" value="PKS_mFAS_DH"/>
</dbReference>
<keyword evidence="7" id="KW-0012">Acyltransferase</keyword>
<dbReference type="GO" id="GO:0004315">
    <property type="term" value="F:3-oxoacyl-[acyl-carrier-protein] synthase activity"/>
    <property type="evidence" value="ECO:0007669"/>
    <property type="project" value="InterPro"/>
</dbReference>
<dbReference type="Pfam" id="PF16197">
    <property type="entry name" value="KAsynt_C_assoc"/>
    <property type="match status" value="1"/>
</dbReference>
<feature type="region of interest" description="N-terminal hotdog fold" evidence="8">
    <location>
        <begin position="974"/>
        <end position="1101"/>
    </location>
</feature>
<dbReference type="Gene3D" id="3.10.129.110">
    <property type="entry name" value="Polyketide synthase dehydratase"/>
    <property type="match status" value="1"/>
</dbReference>
<evidence type="ECO:0000259" key="11">
    <source>
        <dbReference type="PROSITE" id="PS52004"/>
    </source>
</evidence>
<dbReference type="InterPro" id="IPR050091">
    <property type="entry name" value="PKS_NRPS_Biosynth_Enz"/>
</dbReference>
<dbReference type="GO" id="GO:0044550">
    <property type="term" value="P:secondary metabolite biosynthetic process"/>
    <property type="evidence" value="ECO:0007669"/>
    <property type="project" value="UniProtKB-ARBA"/>
</dbReference>
<feature type="region of interest" description="C-terminal hotdog fold" evidence="8">
    <location>
        <begin position="1111"/>
        <end position="1255"/>
    </location>
</feature>
<dbReference type="Pfam" id="PF08659">
    <property type="entry name" value="KR"/>
    <property type="match status" value="1"/>
</dbReference>
<feature type="domain" description="Ketosynthase family 3 (KS3)" evidence="11">
    <location>
        <begin position="89"/>
        <end position="512"/>
    </location>
</feature>
<accession>A0AAI8VP47</accession>
<dbReference type="Pfam" id="PF08240">
    <property type="entry name" value="ADH_N"/>
    <property type="match status" value="1"/>
</dbReference>
<feature type="domain" description="Carrier" evidence="10">
    <location>
        <begin position="2400"/>
        <end position="2477"/>
    </location>
</feature>
<dbReference type="SMART" id="SM00823">
    <property type="entry name" value="PKS_PP"/>
    <property type="match status" value="1"/>
</dbReference>
<evidence type="ECO:0000313" key="14">
    <source>
        <dbReference type="Proteomes" id="UP001295740"/>
    </source>
</evidence>
<dbReference type="InterPro" id="IPR020841">
    <property type="entry name" value="PKS_Beta-ketoAc_synthase_dom"/>
</dbReference>
<sequence>MPSLLRSSDESLNGHGSHDGLPANGNDNHNGHPTDPTDGNGLNGNGDHNGQLTSSMNGNGVDGNGSHNGHQPSSTNGDGVDGSTPVTKFEPVAICGMACRLPGGIKSPQGLWEFLLDRQDGLSRVPGDRYNTDAWSSRTGKPGATHSDYGYFISDDLLAFDSTCFNMSVKELERCDPNQRLMLLTARECADDAGEADLRGKRVGVYVGCSVQGWSDMYEKEVQNYGTYHILGLGNVAMSNRVSYEMDLKGPSMTIGTACASSLSALNEACKAIAQGDCDSAIVGGATLIIGPVMALQVGEQGALAADGSCKTFSADSDGYGRGEAVNAVFLKPLSAAIRDGNPVRAVIRGIATNHNGRTAGITMPDVKAQEALIRQTYEIAGISDPSETPFVEEFSATVLGLQLVGDPIETTAIGSAIGGDEGTYIGSIKPNLGHSEGASGLTSLIKSVLSLENQTIPPNIKFNSPNPKIPFAKYNLTVPVDPIPWPAGRKERVSINNFGIGGVNGHVVLESARSFNVSPQLEEAGYNPQLLAFSASSSESLTRMADDYTTYLAKYPERIEDVAYTLANKREHKSHRGFIVASREKPGTASPPVKPGSPPNIVMVFTGQGAQWPQMGRDLLRSNKVFKASIKAMDDHLKSLGATKPKWTIEGGLKKPARTSQVAQAELSQPLCTAIQVALVDCFKAVGIEPRAVVGHSSGEIAGAYAAGALSAQEAIVAAFHRGAVAKQQNRAGAMAAIGMSWKEVDEFLVPNVGVACENSPRSVTISGDADKVEEVFNKISKAKPDVLARLLKVDKAYHSYHMAEIGNIYFELVGPNVHGKAPTKLFFSSVEARLLNKNDQLGAKYWQKNLESPVLFKDAISEIARHSIGENAVFLEIGPHSALAGPLRQILSEHDKTSPYIASMMRGQNCTEAFLSAVGRLYALQVPVDFAAMYPTGVTLPGLPTYPWNNTGPYWHETRVMKDWRQRQFKHHDLLGLRTLESTDFEPVWRNLFHLDNAPWIRDHIVNGDIVFPFANYIAMAGEAIRQVTGVQQGFRLRDVNATTALVVHDTTPVEIVTSLRRRAGSPDSQWWDFNVTSHNGHVWVKHFSGEATALSEPLGPAKGAPQLPRTIATQDWYETLSKAGFYFGPAFRCLDAVKTSSKRPGLSTADVSNAVAGEESNYHMHPTCVDNAFQMVPIASLLGLNRKLGVNIITSIKDISVTRCHTDVTASATGSMADNGSIIGYAEFVANGQTVLRMSKAVITVLGESGTSATHNAARPVWRPHMDFADLKSLLKPVHNDDVVAAALDDLATLSMLHSHRIISEREPAHGHLCKFQALVSSQVDAMKLSSPTFESLEQTGTDTLFEMIKSKAHELASTPAAEVALAISEVAAAVDDVFSAERDALDVLNQGGMLDKVRSFINDFDNSAFFQTLAHMKPNLRVLELGAGSGSSTGKNLQILHGLYSKYTCTDAINGLVSEVKERYKNQANMEFIALDVSKDLDSQGFSEDRQYDLILATNILHQADSLSKSLVNIRSLLHPQGRLLLQELAPGSKWINYVMGMLPSWWRGATDGQSDEPCVAAETWESELRAAGFGAVDSVVHPMDSTQVCNVIVARAEAAKIPEKQIALLTSDMSIDVGDMTKNLVDRGYNVSRITLGDEVPAGKDIVALLDQGSPFFKSMKPESYNALRKFILGLGDSSLFWVTQLSVGKVVDPHYAEVIGFARVMRTELDVDFAVCQSGTDFADGRVIDVFEHFQKRVIDENSSPEMEYVIIDDDVNVSRYYPFSLPDEQLITEADDEVVLATVQPGRLNEDLNNALGSSSLDQAALGLEAAGVVRRVGPRAQKLQIGDRVVVVGQGGFATSVTRTEQLAVKIPDNLSFQDAATMPIAFVTAVHSVMTVGGLEKSQFILIHNASSDVGIAAIQLAQMLGAEVLATVRDDEEAQYLVDTFELARGRIFSAHDASFAEGVLRETNGDGVDLALSSVMGDMLHETWRCVAEFGRMVEIGRSNGAGKLDMGLFAQNRSYCAVDVEQIIAKKPSIIARHLESVMRLYGYGSIAPIQPAKVFPASEVLEAFDCLKNGTCKGKVVVGMGLSGDRSDIIATAANRKIITSFDRRASYILVGGLGGIGRQIAIWLAENGAGNLIFLSRSAGKAPGDQDFIRELEAMGVSVQVVQGSVTSAEDVTKAVSEASHPVKGVLQMSMVLRDRSWSDMTYDDWRAVAEPKIQGTWNLHNATVAASSPLDFFILFSSISSVAPPPGQANYAAANGFLDAFTRYRAELGLPASTLQLGVVEGVGVMTRNEETLHSYLNRGYATIRVNEILDAMSIAVRPPLARIRHEARGEVDPSTFIIGLGTTSPLSSPNNRVPWRRDPRMAVYHNTSGGGGESGSSGNSSLKAFMVAARSDKAALLTDEATALLAGEIGRKLLAMLGRPADELNTSVGLSDLGMDSLVGIEMRKWWKATFGFEISLLEMLGMGTLEVLGRHAAEGLCRALHGE</sequence>
<dbReference type="GO" id="GO:0016491">
    <property type="term" value="F:oxidoreductase activity"/>
    <property type="evidence" value="ECO:0007669"/>
    <property type="project" value="UniProtKB-KW"/>
</dbReference>
<dbReference type="SMART" id="SM00825">
    <property type="entry name" value="PKS_KS"/>
    <property type="match status" value="1"/>
</dbReference>
<dbReference type="Gene3D" id="3.90.180.10">
    <property type="entry name" value="Medium-chain alcohol dehydrogenases, catalytic domain"/>
    <property type="match status" value="1"/>
</dbReference>
<evidence type="ECO:0000256" key="6">
    <source>
        <dbReference type="ARBA" id="ARBA00023268"/>
    </source>
</evidence>
<dbReference type="PANTHER" id="PTHR43775">
    <property type="entry name" value="FATTY ACID SYNTHASE"/>
    <property type="match status" value="1"/>
</dbReference>
<dbReference type="InterPro" id="IPR001227">
    <property type="entry name" value="Ac_transferase_dom_sf"/>
</dbReference>
<evidence type="ECO:0000259" key="12">
    <source>
        <dbReference type="PROSITE" id="PS52019"/>
    </source>
</evidence>
<dbReference type="Pfam" id="PF13602">
    <property type="entry name" value="ADH_zinc_N_2"/>
    <property type="match status" value="1"/>
</dbReference>
<keyword evidence="6" id="KW-0511">Multifunctional enzyme</keyword>
<reference evidence="13" key="1">
    <citation type="submission" date="2023-10" db="EMBL/GenBank/DDBJ databases">
        <authorList>
            <person name="Hackl T."/>
        </authorList>
    </citation>
    <scope>NUCLEOTIDE SEQUENCE</scope>
</reference>
<dbReference type="SUPFAM" id="SSF51735">
    <property type="entry name" value="NAD(P)-binding Rossmann-fold domains"/>
    <property type="match status" value="2"/>
</dbReference>
<dbReference type="InterPro" id="IPR049551">
    <property type="entry name" value="PKS_DH_C"/>
</dbReference>
<dbReference type="SUPFAM" id="SSF52151">
    <property type="entry name" value="FabD/lysophospholipase-like"/>
    <property type="match status" value="1"/>
</dbReference>
<dbReference type="InterPro" id="IPR016036">
    <property type="entry name" value="Malonyl_transacylase_ACP-bd"/>
</dbReference>
<dbReference type="Pfam" id="PF00698">
    <property type="entry name" value="Acyl_transf_1"/>
    <property type="match status" value="1"/>
</dbReference>
<dbReference type="InterPro" id="IPR020806">
    <property type="entry name" value="PKS_PP-bd"/>
</dbReference>
<dbReference type="CDD" id="cd00833">
    <property type="entry name" value="PKS"/>
    <property type="match status" value="1"/>
</dbReference>
<keyword evidence="14" id="KW-1185">Reference proteome</keyword>
<feature type="region of interest" description="Disordered" evidence="9">
    <location>
        <begin position="1"/>
        <end position="85"/>
    </location>
</feature>
<dbReference type="Gene3D" id="3.40.50.150">
    <property type="entry name" value="Vaccinia Virus protein VP39"/>
    <property type="match status" value="1"/>
</dbReference>
<dbReference type="InterPro" id="IPR016035">
    <property type="entry name" value="Acyl_Trfase/lysoPLipase"/>
</dbReference>
<dbReference type="InterPro" id="IPR013968">
    <property type="entry name" value="PKS_KR"/>
</dbReference>
<dbReference type="Pfam" id="PF00550">
    <property type="entry name" value="PP-binding"/>
    <property type="match status" value="1"/>
</dbReference>
<organism evidence="13 14">
    <name type="scientific">Anthostomella pinea</name>
    <dbReference type="NCBI Taxonomy" id="933095"/>
    <lineage>
        <taxon>Eukaryota</taxon>
        <taxon>Fungi</taxon>
        <taxon>Dikarya</taxon>
        <taxon>Ascomycota</taxon>
        <taxon>Pezizomycotina</taxon>
        <taxon>Sordariomycetes</taxon>
        <taxon>Xylariomycetidae</taxon>
        <taxon>Xylariales</taxon>
        <taxon>Xylariaceae</taxon>
        <taxon>Anthostomella</taxon>
    </lineage>
</organism>
<evidence type="ECO:0000256" key="1">
    <source>
        <dbReference type="ARBA" id="ARBA00022450"/>
    </source>
</evidence>
<dbReference type="InterPro" id="IPR036736">
    <property type="entry name" value="ACP-like_sf"/>
</dbReference>
<dbReference type="Gene3D" id="3.40.47.10">
    <property type="match status" value="1"/>
</dbReference>
<name>A0AAI8VP47_9PEZI</name>
<feature type="active site" description="Proton acceptor; for dehydratase activity" evidence="8">
    <location>
        <position position="1006"/>
    </location>
</feature>
<dbReference type="InterPro" id="IPR014043">
    <property type="entry name" value="Acyl_transferase_dom"/>
</dbReference>
<dbReference type="InterPro" id="IPR057326">
    <property type="entry name" value="KR_dom"/>
</dbReference>
<dbReference type="CDD" id="cd02440">
    <property type="entry name" value="AdoMet_MTases"/>
    <property type="match status" value="1"/>
</dbReference>
<dbReference type="PROSITE" id="PS52019">
    <property type="entry name" value="PKS_MFAS_DH"/>
    <property type="match status" value="1"/>
</dbReference>
<evidence type="ECO:0000256" key="8">
    <source>
        <dbReference type="PROSITE-ProRule" id="PRU01363"/>
    </source>
</evidence>
<keyword evidence="5" id="KW-0560">Oxidoreductase</keyword>
<dbReference type="GO" id="GO:0004312">
    <property type="term" value="F:fatty acid synthase activity"/>
    <property type="evidence" value="ECO:0007669"/>
    <property type="project" value="TreeGrafter"/>
</dbReference>
<evidence type="ECO:0000256" key="3">
    <source>
        <dbReference type="ARBA" id="ARBA00022679"/>
    </source>
</evidence>
<dbReference type="InterPro" id="IPR018201">
    <property type="entry name" value="Ketoacyl_synth_AS"/>
</dbReference>
<evidence type="ECO:0000256" key="7">
    <source>
        <dbReference type="ARBA" id="ARBA00023315"/>
    </source>
</evidence>
<dbReference type="Gene3D" id="3.40.366.10">
    <property type="entry name" value="Malonyl-Coenzyme A Acyl Carrier Protein, domain 2"/>
    <property type="match status" value="1"/>
</dbReference>
<evidence type="ECO:0000256" key="4">
    <source>
        <dbReference type="ARBA" id="ARBA00022857"/>
    </source>
</evidence>
<comment type="caution">
    <text evidence="13">The sequence shown here is derived from an EMBL/GenBank/DDBJ whole genome shotgun (WGS) entry which is preliminary data.</text>
</comment>
<proteinExistence type="predicted"/>
<keyword evidence="4" id="KW-0521">NADP</keyword>
<dbReference type="InterPro" id="IPR032821">
    <property type="entry name" value="PKS_assoc"/>
</dbReference>
<dbReference type="InterPro" id="IPR011032">
    <property type="entry name" value="GroES-like_sf"/>
</dbReference>
<evidence type="ECO:0000256" key="2">
    <source>
        <dbReference type="ARBA" id="ARBA00022553"/>
    </source>
</evidence>
<keyword evidence="3" id="KW-0808">Transferase</keyword>
<dbReference type="Pfam" id="PF02801">
    <property type="entry name" value="Ketoacyl-synt_C"/>
    <property type="match status" value="1"/>
</dbReference>
<dbReference type="PROSITE" id="PS52004">
    <property type="entry name" value="KS3_2"/>
    <property type="match status" value="1"/>
</dbReference>
<feature type="compositionally biased region" description="Polar residues" evidence="9">
    <location>
        <begin position="65"/>
        <end position="77"/>
    </location>
</feature>
<dbReference type="SUPFAM" id="SSF53335">
    <property type="entry name" value="S-adenosyl-L-methionine-dependent methyltransferases"/>
    <property type="match status" value="1"/>
</dbReference>
<evidence type="ECO:0000256" key="5">
    <source>
        <dbReference type="ARBA" id="ARBA00023002"/>
    </source>
</evidence>
<dbReference type="Pfam" id="PF08242">
    <property type="entry name" value="Methyltransf_12"/>
    <property type="match status" value="1"/>
</dbReference>
<dbReference type="InterPro" id="IPR049552">
    <property type="entry name" value="PKS_DH_N"/>
</dbReference>
<dbReference type="InterPro" id="IPR016039">
    <property type="entry name" value="Thiolase-like"/>
</dbReference>
<dbReference type="SMART" id="SM00822">
    <property type="entry name" value="PKS_KR"/>
    <property type="match status" value="1"/>
</dbReference>
<dbReference type="SMART" id="SM00827">
    <property type="entry name" value="PKS_AT"/>
    <property type="match status" value="1"/>
</dbReference>
<dbReference type="InterPro" id="IPR029063">
    <property type="entry name" value="SAM-dependent_MTases_sf"/>
</dbReference>
<dbReference type="InterPro" id="IPR013154">
    <property type="entry name" value="ADH-like_N"/>
</dbReference>
<gene>
    <name evidence="13" type="ORF">KHLLAP_LOCUS8610</name>
</gene>
<dbReference type="Proteomes" id="UP001295740">
    <property type="component" value="Unassembled WGS sequence"/>
</dbReference>
<dbReference type="SMART" id="SM00826">
    <property type="entry name" value="PKS_DH"/>
    <property type="match status" value="1"/>
</dbReference>
<dbReference type="Gene3D" id="1.10.1200.10">
    <property type="entry name" value="ACP-like"/>
    <property type="match status" value="1"/>
</dbReference>
<evidence type="ECO:0000313" key="13">
    <source>
        <dbReference type="EMBL" id="CAJ2508142.1"/>
    </source>
</evidence>
<keyword evidence="1" id="KW-0596">Phosphopantetheine</keyword>
<dbReference type="InterPro" id="IPR020807">
    <property type="entry name" value="PKS_DH"/>
</dbReference>
<dbReference type="CDD" id="cd05195">
    <property type="entry name" value="enoyl_red"/>
    <property type="match status" value="1"/>
</dbReference>
<dbReference type="Pfam" id="PF00109">
    <property type="entry name" value="ketoacyl-synt"/>
    <property type="match status" value="1"/>
</dbReference>
<evidence type="ECO:0000256" key="9">
    <source>
        <dbReference type="SAM" id="MobiDB-lite"/>
    </source>
</evidence>
<protein>
    <submittedName>
        <fullName evidence="13">Uu.00g093280.m01.CDS01</fullName>
    </submittedName>
</protein>
<dbReference type="PROSITE" id="PS00606">
    <property type="entry name" value="KS3_1"/>
    <property type="match status" value="1"/>
</dbReference>
<dbReference type="SUPFAM" id="SSF53901">
    <property type="entry name" value="Thiolase-like"/>
    <property type="match status" value="1"/>
</dbReference>
<dbReference type="InterPro" id="IPR009081">
    <property type="entry name" value="PP-bd_ACP"/>
</dbReference>
<dbReference type="InterPro" id="IPR014031">
    <property type="entry name" value="Ketoacyl_synth_C"/>
</dbReference>
<dbReference type="SUPFAM" id="SSF55048">
    <property type="entry name" value="Probable ACP-binding domain of malonyl-CoA ACP transacylase"/>
    <property type="match status" value="1"/>
</dbReference>
<dbReference type="GO" id="GO:0006633">
    <property type="term" value="P:fatty acid biosynthetic process"/>
    <property type="evidence" value="ECO:0007669"/>
    <property type="project" value="InterPro"/>
</dbReference>
<evidence type="ECO:0000259" key="10">
    <source>
        <dbReference type="PROSITE" id="PS50075"/>
    </source>
</evidence>
<dbReference type="SUPFAM" id="SSF50129">
    <property type="entry name" value="GroES-like"/>
    <property type="match status" value="1"/>
</dbReference>
<dbReference type="PROSITE" id="PS50075">
    <property type="entry name" value="CARRIER"/>
    <property type="match status" value="1"/>
</dbReference>
<feature type="domain" description="PKS/mFAS DH" evidence="12">
    <location>
        <begin position="974"/>
        <end position="1255"/>
    </location>
</feature>
<dbReference type="Pfam" id="PF14765">
    <property type="entry name" value="PS-DH"/>
    <property type="match status" value="1"/>
</dbReference>
<keyword evidence="2" id="KW-0597">Phosphoprotein</keyword>
<dbReference type="EMBL" id="CAUWAG010000010">
    <property type="protein sequence ID" value="CAJ2508142.1"/>
    <property type="molecule type" value="Genomic_DNA"/>
</dbReference>
<dbReference type="PANTHER" id="PTHR43775:SF28">
    <property type="entry name" value="SYNTHASE, PUTATIVE-RELATED"/>
    <property type="match status" value="1"/>
</dbReference>
<dbReference type="Gene3D" id="3.40.50.720">
    <property type="entry name" value="NAD(P)-binding Rossmann-like Domain"/>
    <property type="match status" value="2"/>
</dbReference>
<dbReference type="InterPro" id="IPR013217">
    <property type="entry name" value="Methyltransf_12"/>
</dbReference>
<dbReference type="Gene3D" id="3.30.70.3290">
    <property type="match status" value="1"/>
</dbReference>